<evidence type="ECO:0000256" key="4">
    <source>
        <dbReference type="ARBA" id="ARBA00022737"/>
    </source>
</evidence>
<dbReference type="InterPro" id="IPR017907">
    <property type="entry name" value="Znf_RING_CS"/>
</dbReference>
<feature type="compositionally biased region" description="Polar residues" evidence="9">
    <location>
        <begin position="87"/>
        <end position="100"/>
    </location>
</feature>
<evidence type="ECO:0000256" key="1">
    <source>
        <dbReference type="ARBA" id="ARBA00004906"/>
    </source>
</evidence>
<dbReference type="InterPro" id="IPR013083">
    <property type="entry name" value="Znf_RING/FYVE/PHD"/>
</dbReference>
<evidence type="ECO:0000256" key="3">
    <source>
        <dbReference type="ARBA" id="ARBA00022723"/>
    </source>
</evidence>
<comment type="pathway">
    <text evidence="1">Protein modification; protein ubiquitination.</text>
</comment>
<dbReference type="Gene3D" id="1.20.120.1750">
    <property type="match status" value="1"/>
</dbReference>
<dbReference type="PANTHER" id="PTHR22770">
    <property type="entry name" value="UBIQUITIN CONJUGATING ENZYME 7 INTERACTING PROTEIN-RELATED"/>
    <property type="match status" value="1"/>
</dbReference>
<evidence type="ECO:0000259" key="11">
    <source>
        <dbReference type="PROSITE" id="PS51873"/>
    </source>
</evidence>
<evidence type="ECO:0000256" key="9">
    <source>
        <dbReference type="SAM" id="MobiDB-lite"/>
    </source>
</evidence>
<gene>
    <name evidence="12" type="ORF">ODALV1_LOCUS3548</name>
</gene>
<comment type="caution">
    <text evidence="12">The sequence shown here is derived from an EMBL/GenBank/DDBJ whole genome shotgun (WGS) entry which is preliminary data.</text>
</comment>
<reference evidence="12 13" key="1">
    <citation type="submission" date="2024-08" db="EMBL/GenBank/DDBJ databases">
        <authorList>
            <person name="Cucini C."/>
            <person name="Frati F."/>
        </authorList>
    </citation>
    <scope>NUCLEOTIDE SEQUENCE [LARGE SCALE GENOMIC DNA]</scope>
</reference>
<keyword evidence="13" id="KW-1185">Reference proteome</keyword>
<dbReference type="Proteomes" id="UP001642540">
    <property type="component" value="Unassembled WGS sequence"/>
</dbReference>
<keyword evidence="3" id="KW-0479">Metal-binding</keyword>
<organism evidence="12 13">
    <name type="scientific">Orchesella dallaii</name>
    <dbReference type="NCBI Taxonomy" id="48710"/>
    <lineage>
        <taxon>Eukaryota</taxon>
        <taxon>Metazoa</taxon>
        <taxon>Ecdysozoa</taxon>
        <taxon>Arthropoda</taxon>
        <taxon>Hexapoda</taxon>
        <taxon>Collembola</taxon>
        <taxon>Entomobryomorpha</taxon>
        <taxon>Entomobryoidea</taxon>
        <taxon>Orchesellidae</taxon>
        <taxon>Orchesellinae</taxon>
        <taxon>Orchesella</taxon>
    </lineage>
</organism>
<dbReference type="InterPro" id="IPR044066">
    <property type="entry name" value="TRIAD_supradom"/>
</dbReference>
<evidence type="ECO:0000256" key="5">
    <source>
        <dbReference type="ARBA" id="ARBA00022771"/>
    </source>
</evidence>
<feature type="region of interest" description="Disordered" evidence="9">
    <location>
        <begin position="1"/>
        <end position="111"/>
    </location>
</feature>
<feature type="domain" description="RING-type" evidence="10">
    <location>
        <begin position="221"/>
        <end position="266"/>
    </location>
</feature>
<evidence type="ECO:0000256" key="6">
    <source>
        <dbReference type="ARBA" id="ARBA00022786"/>
    </source>
</evidence>
<evidence type="ECO:0008006" key="14">
    <source>
        <dbReference type="Google" id="ProtNLM"/>
    </source>
</evidence>
<keyword evidence="2" id="KW-0808">Transferase</keyword>
<sequence>MGRKSVKSREKSAAACRIARAAKLKRRSEAERENGSPQPNSIEIVPQPGPSSRGVNTPGSSRPAESSQSSSTVVSSKSTRVARKSTISAESGNSDSNLGSNPAGAVGVNSNHISGTREAHENMNIVVGDRQMVEENLPGTSRQCTGTQAYHDGLTCEVYTGFKSSGQLHKAHKLMENQERTGWNQLDAIMKAKGSDAANLHMIPDHIDNMEVLENCSAFDCSICMTEVGVGKGVIIKECLHLYCKDCLVKVIELSDEARIKCPYVNDDYTCACFLQDREIKAIVSPSAYDKYLERSMKLGESSMDSTFHCKTPDCRGWCVYDDGVRDFQCEICTKVNCIPCNAIHHGLSCNDFKNRLVQNTNDARSAEAVQEMINSGMVMRCPKCKIPVEKIEGCDWVECGVCKTEICWGRGGALTAKMTFPVVADVDLMVPFVTQIAKIVINKHRAMITIPFGFGLFSQNLVLDKLTSLFS</sequence>
<evidence type="ECO:0000256" key="2">
    <source>
        <dbReference type="ARBA" id="ARBA00022679"/>
    </source>
</evidence>
<evidence type="ECO:0000313" key="13">
    <source>
        <dbReference type="Proteomes" id="UP001642540"/>
    </source>
</evidence>
<dbReference type="SMART" id="SM00184">
    <property type="entry name" value="RING"/>
    <property type="match status" value="1"/>
</dbReference>
<name>A0ABP1PTE7_9HEXA</name>
<proteinExistence type="predicted"/>
<keyword evidence="6" id="KW-0833">Ubl conjugation pathway</keyword>
<dbReference type="Pfam" id="PF13639">
    <property type="entry name" value="zf-RING_2"/>
    <property type="match status" value="1"/>
</dbReference>
<accession>A0ABP1PTE7</accession>
<dbReference type="PROSITE" id="PS00518">
    <property type="entry name" value="ZF_RING_1"/>
    <property type="match status" value="1"/>
</dbReference>
<dbReference type="PROSITE" id="PS51873">
    <property type="entry name" value="TRIAD"/>
    <property type="match status" value="1"/>
</dbReference>
<dbReference type="Gene3D" id="3.30.40.10">
    <property type="entry name" value="Zinc/RING finger domain, C3HC4 (zinc finger)"/>
    <property type="match status" value="1"/>
</dbReference>
<dbReference type="InterPro" id="IPR051628">
    <property type="entry name" value="LUBAC_E3_Ligases"/>
</dbReference>
<evidence type="ECO:0000313" key="12">
    <source>
        <dbReference type="EMBL" id="CAL8076663.1"/>
    </source>
</evidence>
<evidence type="ECO:0000256" key="7">
    <source>
        <dbReference type="ARBA" id="ARBA00022833"/>
    </source>
</evidence>
<keyword evidence="4" id="KW-0677">Repeat</keyword>
<dbReference type="PANTHER" id="PTHR22770:SF13">
    <property type="entry name" value="RING-TYPE DOMAIN-CONTAINING PROTEIN"/>
    <property type="match status" value="1"/>
</dbReference>
<keyword evidence="5 8" id="KW-0863">Zinc-finger</keyword>
<dbReference type="SUPFAM" id="SSF57850">
    <property type="entry name" value="RING/U-box"/>
    <property type="match status" value="3"/>
</dbReference>
<protein>
    <recommendedName>
        <fullName evidence="14">RanBP-type and C3HC4-type zinc finger-containing protein 1</fullName>
    </recommendedName>
</protein>
<dbReference type="PROSITE" id="PS50089">
    <property type="entry name" value="ZF_RING_2"/>
    <property type="match status" value="1"/>
</dbReference>
<keyword evidence="7" id="KW-0862">Zinc</keyword>
<evidence type="ECO:0000256" key="8">
    <source>
        <dbReference type="PROSITE-ProRule" id="PRU00175"/>
    </source>
</evidence>
<feature type="compositionally biased region" description="Low complexity" evidence="9">
    <location>
        <begin position="60"/>
        <end position="79"/>
    </location>
</feature>
<evidence type="ECO:0000259" key="10">
    <source>
        <dbReference type="PROSITE" id="PS50089"/>
    </source>
</evidence>
<dbReference type="EMBL" id="CAXLJM020000012">
    <property type="protein sequence ID" value="CAL8076663.1"/>
    <property type="molecule type" value="Genomic_DNA"/>
</dbReference>
<dbReference type="InterPro" id="IPR001841">
    <property type="entry name" value="Znf_RING"/>
</dbReference>
<feature type="domain" description="RING-type" evidence="11">
    <location>
        <begin position="217"/>
        <end position="427"/>
    </location>
</feature>